<dbReference type="Gene3D" id="3.30.2000.10">
    <property type="entry name" value="Phage tail protein-like"/>
    <property type="match status" value="1"/>
</dbReference>
<organism evidence="1 2">
    <name type="scientific">Petrachloros mirabilis ULC683</name>
    <dbReference type="NCBI Taxonomy" id="2781853"/>
    <lineage>
        <taxon>Bacteria</taxon>
        <taxon>Bacillati</taxon>
        <taxon>Cyanobacteriota</taxon>
        <taxon>Cyanophyceae</taxon>
        <taxon>Synechococcales</taxon>
        <taxon>Petrachlorosaceae</taxon>
        <taxon>Petrachloros</taxon>
        <taxon>Petrachloros mirabilis</taxon>
    </lineage>
</organism>
<evidence type="ECO:0000313" key="1">
    <source>
        <dbReference type="EMBL" id="NCJ06682.1"/>
    </source>
</evidence>
<dbReference type="InterPro" id="IPR035934">
    <property type="entry name" value="Phage_tail_protein-like_sf"/>
</dbReference>
<protein>
    <submittedName>
        <fullName evidence="1">Uncharacterized protein</fullName>
    </submittedName>
</protein>
<sequence length="140" mass="16084">MDPIEKAIVERLQPLNAIGIAVEAFPNDPKRLERATPNRLVLVRYQGSESNRPAGNSPGTQAPIIQRRLVRYEILLLIKDLRTHENVYPVRDEVINRMVGYVPPGQKWAFYHLKDGWMAQSEGIWFYSQLFELPTVLQSA</sequence>
<dbReference type="InterPro" id="IPR018602">
    <property type="entry name" value="Gp37/STM4215"/>
</dbReference>
<dbReference type="Proteomes" id="UP000607397">
    <property type="component" value="Unassembled WGS sequence"/>
</dbReference>
<dbReference type="InterPro" id="IPR038042">
    <property type="entry name" value="Gp37-like"/>
</dbReference>
<proteinExistence type="predicted"/>
<keyword evidence="2" id="KW-1185">Reference proteome</keyword>
<dbReference type="AlphaFoldDB" id="A0A8K1ZZQ3"/>
<comment type="caution">
    <text evidence="1">The sequence shown here is derived from an EMBL/GenBank/DDBJ whole genome shotgun (WGS) entry which is preliminary data.</text>
</comment>
<evidence type="ECO:0000313" key="2">
    <source>
        <dbReference type="Proteomes" id="UP000607397"/>
    </source>
</evidence>
<gene>
    <name evidence="1" type="ORF">GS597_09215</name>
</gene>
<dbReference type="RefSeq" id="WP_161825160.1">
    <property type="nucleotide sequence ID" value="NZ_WVIC01000015.1"/>
</dbReference>
<accession>A0A8K1ZZQ3</accession>
<reference evidence="1" key="1">
    <citation type="submission" date="2019-12" db="EMBL/GenBank/DDBJ databases">
        <title>High-Quality draft genome sequences of three cyanobacteria isolated from the limestone walls of the Old Cathedral of Coimbra.</title>
        <authorList>
            <person name="Tiago I."/>
            <person name="Soares F."/>
            <person name="Portugal A."/>
        </authorList>
    </citation>
    <scope>NUCLEOTIDE SEQUENCE [LARGE SCALE GENOMIC DNA]</scope>
    <source>
        <strain evidence="1">C</strain>
    </source>
</reference>
<dbReference type="EMBL" id="WVIC01000015">
    <property type="protein sequence ID" value="NCJ06682.1"/>
    <property type="molecule type" value="Genomic_DNA"/>
</dbReference>
<dbReference type="SUPFAM" id="SSF143749">
    <property type="entry name" value="Phage tail protein-like"/>
    <property type="match status" value="1"/>
</dbReference>
<dbReference type="Pfam" id="PF09646">
    <property type="entry name" value="Gp37"/>
    <property type="match status" value="1"/>
</dbReference>
<name>A0A8K1ZZQ3_9CYAN</name>